<dbReference type="AlphaFoldDB" id="A0A8S9JT68"/>
<evidence type="ECO:0000313" key="2">
    <source>
        <dbReference type="EMBL" id="KAF2584912.1"/>
    </source>
</evidence>
<sequence length="79" mass="8998">MHASPSNITIHTSTLKKHNPRLATTPHTPLKLMDDAYKRGKQEEDGISNRNTKQRSESKKHDPRLATTPYIALKHIDQT</sequence>
<gene>
    <name evidence="2" type="ORF">F2Q70_00033932</name>
</gene>
<dbReference type="EMBL" id="QGKY02000246">
    <property type="protein sequence ID" value="KAF2584912.1"/>
    <property type="molecule type" value="Genomic_DNA"/>
</dbReference>
<proteinExistence type="predicted"/>
<feature type="compositionally biased region" description="Basic and acidic residues" evidence="1">
    <location>
        <begin position="54"/>
        <end position="64"/>
    </location>
</feature>
<accession>A0A8S9JT68</accession>
<reference evidence="2" key="1">
    <citation type="submission" date="2019-12" db="EMBL/GenBank/DDBJ databases">
        <title>Genome sequencing and annotation of Brassica cretica.</title>
        <authorList>
            <person name="Studholme D.J."/>
            <person name="Sarris P.F."/>
        </authorList>
    </citation>
    <scope>NUCLEOTIDE SEQUENCE</scope>
    <source>
        <strain evidence="2">PFS-102/07</strain>
        <tissue evidence="2">Leaf</tissue>
    </source>
</reference>
<organism evidence="2">
    <name type="scientific">Brassica cretica</name>
    <name type="common">Mustard</name>
    <dbReference type="NCBI Taxonomy" id="69181"/>
    <lineage>
        <taxon>Eukaryota</taxon>
        <taxon>Viridiplantae</taxon>
        <taxon>Streptophyta</taxon>
        <taxon>Embryophyta</taxon>
        <taxon>Tracheophyta</taxon>
        <taxon>Spermatophyta</taxon>
        <taxon>Magnoliopsida</taxon>
        <taxon>eudicotyledons</taxon>
        <taxon>Gunneridae</taxon>
        <taxon>Pentapetalae</taxon>
        <taxon>rosids</taxon>
        <taxon>malvids</taxon>
        <taxon>Brassicales</taxon>
        <taxon>Brassicaceae</taxon>
        <taxon>Brassiceae</taxon>
        <taxon>Brassica</taxon>
    </lineage>
</organism>
<feature type="compositionally biased region" description="Basic and acidic residues" evidence="1">
    <location>
        <begin position="32"/>
        <end position="44"/>
    </location>
</feature>
<protein>
    <submittedName>
        <fullName evidence="2">Uncharacterized protein</fullName>
    </submittedName>
</protein>
<comment type="caution">
    <text evidence="2">The sequence shown here is derived from an EMBL/GenBank/DDBJ whole genome shotgun (WGS) entry which is preliminary data.</text>
</comment>
<evidence type="ECO:0000256" key="1">
    <source>
        <dbReference type="SAM" id="MobiDB-lite"/>
    </source>
</evidence>
<feature type="compositionally biased region" description="Polar residues" evidence="1">
    <location>
        <begin position="1"/>
        <end position="13"/>
    </location>
</feature>
<feature type="region of interest" description="Disordered" evidence="1">
    <location>
        <begin position="1"/>
        <end position="79"/>
    </location>
</feature>
<name>A0A8S9JT68_BRACR</name>